<dbReference type="Gene3D" id="3.30.70.920">
    <property type="match status" value="1"/>
</dbReference>
<keyword evidence="1" id="KW-0805">Transcription regulation</keyword>
<dbReference type="InterPro" id="IPR011008">
    <property type="entry name" value="Dimeric_a/b-barrel"/>
</dbReference>
<dbReference type="Pfam" id="PF13404">
    <property type="entry name" value="HTH_AsnC-type"/>
    <property type="match status" value="1"/>
</dbReference>
<dbReference type="Pfam" id="PF01037">
    <property type="entry name" value="AsnC_trans_reg"/>
    <property type="match status" value="1"/>
</dbReference>
<evidence type="ECO:0000259" key="4">
    <source>
        <dbReference type="PROSITE" id="PS50956"/>
    </source>
</evidence>
<dbReference type="PANTHER" id="PTHR30154:SF45">
    <property type="entry name" value="TRANSCRIPTIONAL REGULATORY PROTEIN (PROBABLY ASNC-FAMILY)-RELATED"/>
    <property type="match status" value="1"/>
</dbReference>
<dbReference type="RefSeq" id="WP_340269203.1">
    <property type="nucleotide sequence ID" value="NZ_JBBEOG010000004.1"/>
</dbReference>
<dbReference type="InterPro" id="IPR019888">
    <property type="entry name" value="Tscrpt_reg_AsnC-like"/>
</dbReference>
<dbReference type="EMBL" id="JBHSLD010000009">
    <property type="protein sequence ID" value="MFC5381311.1"/>
    <property type="molecule type" value="Genomic_DNA"/>
</dbReference>
<evidence type="ECO:0000256" key="1">
    <source>
        <dbReference type="ARBA" id="ARBA00023015"/>
    </source>
</evidence>
<feature type="domain" description="HTH asnC-type" evidence="4">
    <location>
        <begin position="4"/>
        <end position="65"/>
    </location>
</feature>
<dbReference type="PANTHER" id="PTHR30154">
    <property type="entry name" value="LEUCINE-RESPONSIVE REGULATORY PROTEIN"/>
    <property type="match status" value="1"/>
</dbReference>
<dbReference type="PROSITE" id="PS50956">
    <property type="entry name" value="HTH_ASNC_2"/>
    <property type="match status" value="1"/>
</dbReference>
<evidence type="ECO:0000313" key="5">
    <source>
        <dbReference type="EMBL" id="MFC5381311.1"/>
    </source>
</evidence>
<dbReference type="Gene3D" id="1.10.10.10">
    <property type="entry name" value="Winged helix-like DNA-binding domain superfamily/Winged helix DNA-binding domain"/>
    <property type="match status" value="1"/>
</dbReference>
<dbReference type="CDD" id="cd00090">
    <property type="entry name" value="HTH_ARSR"/>
    <property type="match status" value="1"/>
</dbReference>
<evidence type="ECO:0000256" key="3">
    <source>
        <dbReference type="ARBA" id="ARBA00023163"/>
    </source>
</evidence>
<keyword evidence="3" id="KW-0804">Transcription</keyword>
<reference evidence="6" key="1">
    <citation type="journal article" date="2019" name="Int. J. Syst. Evol. Microbiol.">
        <title>The Global Catalogue of Microorganisms (GCM) 10K type strain sequencing project: providing services to taxonomists for standard genome sequencing and annotation.</title>
        <authorList>
            <consortium name="The Broad Institute Genomics Platform"/>
            <consortium name="The Broad Institute Genome Sequencing Center for Infectious Disease"/>
            <person name="Wu L."/>
            <person name="Ma J."/>
        </authorList>
    </citation>
    <scope>NUCLEOTIDE SEQUENCE [LARGE SCALE GENOMIC DNA]</scope>
    <source>
        <strain evidence="6">CCUG 43114</strain>
    </source>
</reference>
<evidence type="ECO:0000313" key="6">
    <source>
        <dbReference type="Proteomes" id="UP001596122"/>
    </source>
</evidence>
<protein>
    <submittedName>
        <fullName evidence="5">Lrp/AsnC family transcriptional regulator</fullName>
    </submittedName>
</protein>
<dbReference type="InterPro" id="IPR011991">
    <property type="entry name" value="ArsR-like_HTH"/>
</dbReference>
<evidence type="ECO:0000256" key="2">
    <source>
        <dbReference type="ARBA" id="ARBA00023125"/>
    </source>
</evidence>
<keyword evidence="2" id="KW-0238">DNA-binding</keyword>
<dbReference type="InterPro" id="IPR000485">
    <property type="entry name" value="AsnC-type_HTH_dom"/>
</dbReference>
<comment type="caution">
    <text evidence="5">The sequence shown here is derived from an EMBL/GenBank/DDBJ whole genome shotgun (WGS) entry which is preliminary data.</text>
</comment>
<dbReference type="SUPFAM" id="SSF46785">
    <property type="entry name" value="Winged helix' DNA-binding domain"/>
    <property type="match status" value="1"/>
</dbReference>
<dbReference type="Proteomes" id="UP001596122">
    <property type="component" value="Unassembled WGS sequence"/>
</dbReference>
<sequence>MTTLDGLDERILAILRDDGRASFAVVGERVGLSASAVKRRVDRLREAGVITGFAALVDPEALGWTTEAYVELWCAPSTTPAQVLAVAARHPQVVSAATISGEADALVHVRATSVHDFERVLERIGADPSVVRTKSAIVLSRGVQRS</sequence>
<keyword evidence="6" id="KW-1185">Reference proteome</keyword>
<dbReference type="PRINTS" id="PR00033">
    <property type="entry name" value="HTHASNC"/>
</dbReference>
<accession>A0ABW0GR30</accession>
<dbReference type="InterPro" id="IPR036388">
    <property type="entry name" value="WH-like_DNA-bd_sf"/>
</dbReference>
<dbReference type="SMART" id="SM00344">
    <property type="entry name" value="HTH_ASNC"/>
    <property type="match status" value="1"/>
</dbReference>
<proteinExistence type="predicted"/>
<gene>
    <name evidence="5" type="ORF">ACFPJ6_10955</name>
</gene>
<organism evidence="5 6">
    <name type="scientific">Aquipuribacter nitratireducens</name>
    <dbReference type="NCBI Taxonomy" id="650104"/>
    <lineage>
        <taxon>Bacteria</taxon>
        <taxon>Bacillati</taxon>
        <taxon>Actinomycetota</taxon>
        <taxon>Actinomycetes</taxon>
        <taxon>Micrococcales</taxon>
        <taxon>Intrasporangiaceae</taxon>
        <taxon>Aquipuribacter</taxon>
    </lineage>
</organism>
<dbReference type="SUPFAM" id="SSF54909">
    <property type="entry name" value="Dimeric alpha+beta barrel"/>
    <property type="match status" value="1"/>
</dbReference>
<name>A0ABW0GR30_9MICO</name>
<dbReference type="InterPro" id="IPR019887">
    <property type="entry name" value="Tscrpt_reg_AsnC/Lrp_C"/>
</dbReference>
<dbReference type="InterPro" id="IPR036390">
    <property type="entry name" value="WH_DNA-bd_sf"/>
</dbReference>